<gene>
    <name evidence="1" type="ORF">A2729_00685</name>
</gene>
<reference evidence="1 2" key="1">
    <citation type="journal article" date="2016" name="Nat. Commun.">
        <title>Thousands of microbial genomes shed light on interconnected biogeochemical processes in an aquifer system.</title>
        <authorList>
            <person name="Anantharaman K."/>
            <person name="Brown C.T."/>
            <person name="Hug L.A."/>
            <person name="Sharon I."/>
            <person name="Castelle C.J."/>
            <person name="Probst A.J."/>
            <person name="Thomas B.C."/>
            <person name="Singh A."/>
            <person name="Wilkins M.J."/>
            <person name="Karaoz U."/>
            <person name="Brodie E.L."/>
            <person name="Williams K.H."/>
            <person name="Hubbard S.S."/>
            <person name="Banfield J.F."/>
        </authorList>
    </citation>
    <scope>NUCLEOTIDE SEQUENCE [LARGE SCALE GENOMIC DNA]</scope>
</reference>
<name>A0A1G1XZ30_9BACT</name>
<evidence type="ECO:0000313" key="1">
    <source>
        <dbReference type="EMBL" id="OGY45339.1"/>
    </source>
</evidence>
<organism evidence="1 2">
    <name type="scientific">Candidatus Buchananbacteria bacterium RIFCSPHIGHO2_01_FULL_39_14</name>
    <dbReference type="NCBI Taxonomy" id="1797532"/>
    <lineage>
        <taxon>Bacteria</taxon>
        <taxon>Candidatus Buchananiibacteriota</taxon>
    </lineage>
</organism>
<sequence>MTIQTFIKQRPYLIWYVKDFNQLSAAAIVEAVLNYGDFSDVKKLIAILGMKKTAAIFRKQIRVKRINYDPKIVNYFKLYFKKYA</sequence>
<dbReference type="EMBL" id="MHIB01000003">
    <property type="protein sequence ID" value="OGY45339.1"/>
    <property type="molecule type" value="Genomic_DNA"/>
</dbReference>
<dbReference type="AlphaFoldDB" id="A0A1G1XZ30"/>
<evidence type="ECO:0000313" key="2">
    <source>
        <dbReference type="Proteomes" id="UP000178930"/>
    </source>
</evidence>
<dbReference type="Proteomes" id="UP000178930">
    <property type="component" value="Unassembled WGS sequence"/>
</dbReference>
<dbReference type="STRING" id="1797532.A2729_00685"/>
<proteinExistence type="predicted"/>
<protein>
    <submittedName>
        <fullName evidence="1">Uncharacterized protein</fullName>
    </submittedName>
</protein>
<comment type="caution">
    <text evidence="1">The sequence shown here is derived from an EMBL/GenBank/DDBJ whole genome shotgun (WGS) entry which is preliminary data.</text>
</comment>
<accession>A0A1G1XZ30</accession>